<organism evidence="6 7">
    <name type="scientific">Variovorax boronicumulans</name>
    <dbReference type="NCBI Taxonomy" id="436515"/>
    <lineage>
        <taxon>Bacteria</taxon>
        <taxon>Pseudomonadati</taxon>
        <taxon>Pseudomonadota</taxon>
        <taxon>Betaproteobacteria</taxon>
        <taxon>Burkholderiales</taxon>
        <taxon>Comamonadaceae</taxon>
        <taxon>Variovorax</taxon>
    </lineage>
</organism>
<keyword evidence="3" id="KW-0520">NAD</keyword>
<comment type="similarity">
    <text evidence="1">Belongs to the short-chain dehydrogenases/reductases (SDR) family.</text>
</comment>
<dbReference type="PANTHER" id="PTHR24321">
    <property type="entry name" value="DEHYDROGENASES, SHORT CHAIN"/>
    <property type="match status" value="1"/>
</dbReference>
<dbReference type="CDD" id="cd05233">
    <property type="entry name" value="SDR_c"/>
    <property type="match status" value="1"/>
</dbReference>
<keyword evidence="2" id="KW-0560">Oxidoreductase</keyword>
<reference evidence="6 7" key="1">
    <citation type="submission" date="2017-09" db="EMBL/GenBank/DDBJ databases">
        <title>The diverse metabolic capabilities of V. boronicumulans make it an excellent choice for continued studies on novel biodegradation.</title>
        <authorList>
            <person name="Sun S."/>
        </authorList>
    </citation>
    <scope>NUCLEOTIDE SEQUENCE [LARGE SCALE GENOMIC DNA]</scope>
    <source>
        <strain evidence="6 7">J1</strain>
    </source>
</reference>
<sequence>MTARLQGKACLVVGAATGIGAAVAARFTAEGARVAVAGWPRPQPVGDGPAFDCDVTDDAAVRATVAAVQAAFGRIDVLVNCAGIVRNDDAADIDDGDWQRLHEVNLGGTMRCQRAVLPGMVAQGGGAIVNIASVAAFNAGAGMASYASSKAGVVALTRSAAQAYGPHGVRVNALCPGWVDTPMSRQEMRDLAAERGIDEDAARMQTVARIALGRMATPEEMAAACLFLASDEASFVTGAALVADGGARVPAAARAV</sequence>
<dbReference type="AlphaFoldDB" id="A0A250DD85"/>
<dbReference type="InterPro" id="IPR002347">
    <property type="entry name" value="SDR_fam"/>
</dbReference>
<dbReference type="FunFam" id="3.40.50.720:FF:000084">
    <property type="entry name" value="Short-chain dehydrogenase reductase"/>
    <property type="match status" value="1"/>
</dbReference>
<gene>
    <name evidence="6" type="ORF">CKY39_02545</name>
</gene>
<proteinExistence type="inferred from homology"/>
<dbReference type="SMART" id="SM00822">
    <property type="entry name" value="PKS_KR"/>
    <property type="match status" value="1"/>
</dbReference>
<evidence type="ECO:0000256" key="3">
    <source>
        <dbReference type="ARBA" id="ARBA00023027"/>
    </source>
</evidence>
<evidence type="ECO:0000256" key="1">
    <source>
        <dbReference type="ARBA" id="ARBA00006484"/>
    </source>
</evidence>
<dbReference type="Pfam" id="PF13561">
    <property type="entry name" value="adh_short_C2"/>
    <property type="match status" value="1"/>
</dbReference>
<keyword evidence="4" id="KW-0732">Signal</keyword>
<evidence type="ECO:0000313" key="7">
    <source>
        <dbReference type="Proteomes" id="UP000217154"/>
    </source>
</evidence>
<accession>A0A250DD85</accession>
<dbReference type="PRINTS" id="PR00081">
    <property type="entry name" value="GDHRDH"/>
</dbReference>
<dbReference type="GO" id="GO:0016491">
    <property type="term" value="F:oxidoreductase activity"/>
    <property type="evidence" value="ECO:0007669"/>
    <property type="project" value="UniProtKB-KW"/>
</dbReference>
<name>A0A250DD85_9BURK</name>
<feature type="chain" id="PRO_5013395258" evidence="4">
    <location>
        <begin position="25"/>
        <end position="256"/>
    </location>
</feature>
<protein>
    <submittedName>
        <fullName evidence="6">Short-chain dehydrogenase</fullName>
    </submittedName>
</protein>
<dbReference type="PROSITE" id="PS00061">
    <property type="entry name" value="ADH_SHORT"/>
    <property type="match status" value="1"/>
</dbReference>
<dbReference type="Proteomes" id="UP000217154">
    <property type="component" value="Chromosome"/>
</dbReference>
<dbReference type="RefSeq" id="WP_095743334.1">
    <property type="nucleotide sequence ID" value="NZ_CP023284.1"/>
</dbReference>
<dbReference type="Gene3D" id="3.40.50.720">
    <property type="entry name" value="NAD(P)-binding Rossmann-like Domain"/>
    <property type="match status" value="1"/>
</dbReference>
<dbReference type="EMBL" id="CP023284">
    <property type="protein sequence ID" value="ATA52224.1"/>
    <property type="molecule type" value="Genomic_DNA"/>
</dbReference>
<dbReference type="PANTHER" id="PTHR24321:SF8">
    <property type="entry name" value="ESTRADIOL 17-BETA-DEHYDROGENASE 8-RELATED"/>
    <property type="match status" value="1"/>
</dbReference>
<feature type="signal peptide" evidence="4">
    <location>
        <begin position="1"/>
        <end position="24"/>
    </location>
</feature>
<evidence type="ECO:0000256" key="4">
    <source>
        <dbReference type="SAM" id="SignalP"/>
    </source>
</evidence>
<evidence type="ECO:0000259" key="5">
    <source>
        <dbReference type="SMART" id="SM00822"/>
    </source>
</evidence>
<dbReference type="KEGG" id="vbo:CKY39_02545"/>
<feature type="domain" description="Ketoreductase" evidence="5">
    <location>
        <begin position="8"/>
        <end position="181"/>
    </location>
</feature>
<dbReference type="InterPro" id="IPR057326">
    <property type="entry name" value="KR_dom"/>
</dbReference>
<dbReference type="SUPFAM" id="SSF51735">
    <property type="entry name" value="NAD(P)-binding Rossmann-fold domains"/>
    <property type="match status" value="1"/>
</dbReference>
<evidence type="ECO:0000256" key="2">
    <source>
        <dbReference type="ARBA" id="ARBA00023002"/>
    </source>
</evidence>
<evidence type="ECO:0000313" key="6">
    <source>
        <dbReference type="EMBL" id="ATA52224.1"/>
    </source>
</evidence>
<dbReference type="InterPro" id="IPR020904">
    <property type="entry name" value="Sc_DH/Rdtase_CS"/>
</dbReference>
<dbReference type="InterPro" id="IPR036291">
    <property type="entry name" value="NAD(P)-bd_dom_sf"/>
</dbReference>
<dbReference type="PRINTS" id="PR00080">
    <property type="entry name" value="SDRFAMILY"/>
</dbReference>